<sequence length="165" mass="17902">MRINFKNLTVQVLIAIVIGIFIGQFFPAFGVELKVLGDIFVKLIKMVIAPIVFFTIVIGFANMGDMKKIGRIGGKALLYFEIVTTFAMAIGIAVMYIVRPGTGMDISKVGATASWNLCSASFRTAWSAPLPRAKCFPSCSSPSCSVLPWPDSAKRPSLSPSFSRK</sequence>
<evidence type="ECO:0000313" key="2">
    <source>
        <dbReference type="EMBL" id="CAG7615369.1"/>
    </source>
</evidence>
<dbReference type="PANTHER" id="PTHR42865">
    <property type="entry name" value="PROTON/GLUTAMATE-ASPARTATE SYMPORTER"/>
    <property type="match status" value="1"/>
</dbReference>
<feature type="transmembrane region" description="Helical" evidence="1">
    <location>
        <begin position="76"/>
        <end position="98"/>
    </location>
</feature>
<keyword evidence="1" id="KW-0472">Membrane</keyword>
<accession>A0A916JYB1</accession>
<keyword evidence="3" id="KW-1185">Reference proteome</keyword>
<dbReference type="InterPro" id="IPR001991">
    <property type="entry name" value="Na-dicarboxylate_symporter"/>
</dbReference>
<comment type="caution">
    <text evidence="2">The sequence shown here is derived from an EMBL/GenBank/DDBJ whole genome shotgun (WGS) entry which is preliminary data.</text>
</comment>
<evidence type="ECO:0000313" key="3">
    <source>
        <dbReference type="Proteomes" id="UP000693672"/>
    </source>
</evidence>
<dbReference type="GO" id="GO:0015141">
    <property type="term" value="F:succinate transmembrane transporter activity"/>
    <property type="evidence" value="ECO:0007669"/>
    <property type="project" value="TreeGrafter"/>
</dbReference>
<dbReference type="GO" id="GO:0070778">
    <property type="term" value="P:L-aspartate transmembrane transport"/>
    <property type="evidence" value="ECO:0007669"/>
    <property type="project" value="TreeGrafter"/>
</dbReference>
<dbReference type="AlphaFoldDB" id="A0A916JYB1"/>
<reference evidence="2" key="1">
    <citation type="submission" date="2021-06" db="EMBL/GenBank/DDBJ databases">
        <authorList>
            <person name="Criscuolo A."/>
        </authorList>
    </citation>
    <scope>NUCLEOTIDE SEQUENCE</scope>
    <source>
        <strain evidence="2">CIP111600</strain>
    </source>
</reference>
<dbReference type="GO" id="GO:0015138">
    <property type="term" value="F:fumarate transmembrane transporter activity"/>
    <property type="evidence" value="ECO:0007669"/>
    <property type="project" value="TreeGrafter"/>
</dbReference>
<protein>
    <submittedName>
        <fullName evidence="2">C4-dicarboxylate transport protein</fullName>
    </submittedName>
</protein>
<name>A0A916JYB1_9BACL</name>
<proteinExistence type="predicted"/>
<gene>
    <name evidence="2" type="primary">dctA_1</name>
    <name evidence="2" type="ORF">PAESOLCIP111_01805</name>
</gene>
<dbReference type="Proteomes" id="UP000693672">
    <property type="component" value="Unassembled WGS sequence"/>
</dbReference>
<dbReference type="GO" id="GO:0005886">
    <property type="term" value="C:plasma membrane"/>
    <property type="evidence" value="ECO:0007669"/>
    <property type="project" value="TreeGrafter"/>
</dbReference>
<evidence type="ECO:0000256" key="1">
    <source>
        <dbReference type="SAM" id="Phobius"/>
    </source>
</evidence>
<keyword evidence="1" id="KW-0812">Transmembrane</keyword>
<feature type="transmembrane region" description="Helical" evidence="1">
    <location>
        <begin position="43"/>
        <end position="64"/>
    </location>
</feature>
<dbReference type="PANTHER" id="PTHR42865:SF1">
    <property type="entry name" value="AEROBIC C4-DICARBOXYLATE TRANSPORT PROTEIN"/>
    <property type="match status" value="1"/>
</dbReference>
<dbReference type="EMBL" id="CAJVAS010000005">
    <property type="protein sequence ID" value="CAG7615369.1"/>
    <property type="molecule type" value="Genomic_DNA"/>
</dbReference>
<organism evidence="2 3">
    <name type="scientific">Paenibacillus solanacearum</name>
    <dbReference type="NCBI Taxonomy" id="2048548"/>
    <lineage>
        <taxon>Bacteria</taxon>
        <taxon>Bacillati</taxon>
        <taxon>Bacillota</taxon>
        <taxon>Bacilli</taxon>
        <taxon>Bacillales</taxon>
        <taxon>Paenibacillaceae</taxon>
        <taxon>Paenibacillus</taxon>
    </lineage>
</organism>
<dbReference type="GO" id="GO:0015366">
    <property type="term" value="F:malate:proton symporter activity"/>
    <property type="evidence" value="ECO:0007669"/>
    <property type="project" value="TreeGrafter"/>
</dbReference>
<feature type="transmembrane region" description="Helical" evidence="1">
    <location>
        <begin position="12"/>
        <end position="31"/>
    </location>
</feature>
<keyword evidence="1" id="KW-1133">Transmembrane helix</keyword>
<dbReference type="Pfam" id="PF00375">
    <property type="entry name" value="SDF"/>
    <property type="match status" value="1"/>
</dbReference>